<accession>A0AAD4GF28</accession>
<keyword evidence="2" id="KW-1185">Reference proteome</keyword>
<reference evidence="1" key="1">
    <citation type="submission" date="2019-10" db="EMBL/GenBank/DDBJ databases">
        <authorList>
            <consortium name="DOE Joint Genome Institute"/>
            <person name="Kuo A."/>
            <person name="Miyauchi S."/>
            <person name="Kiss E."/>
            <person name="Drula E."/>
            <person name="Kohler A."/>
            <person name="Sanchez-Garcia M."/>
            <person name="Andreopoulos B."/>
            <person name="Barry K.W."/>
            <person name="Bonito G."/>
            <person name="Buee M."/>
            <person name="Carver A."/>
            <person name="Chen C."/>
            <person name="Cichocki N."/>
            <person name="Clum A."/>
            <person name="Culley D."/>
            <person name="Crous P.W."/>
            <person name="Fauchery L."/>
            <person name="Girlanda M."/>
            <person name="Hayes R."/>
            <person name="Keri Z."/>
            <person name="LaButti K."/>
            <person name="Lipzen A."/>
            <person name="Lombard V."/>
            <person name="Magnuson J."/>
            <person name="Maillard F."/>
            <person name="Morin E."/>
            <person name="Murat C."/>
            <person name="Nolan M."/>
            <person name="Ohm R."/>
            <person name="Pangilinan J."/>
            <person name="Pereira M."/>
            <person name="Perotto S."/>
            <person name="Peter M."/>
            <person name="Riley R."/>
            <person name="Sitrit Y."/>
            <person name="Stielow B."/>
            <person name="Szollosi G."/>
            <person name="Zifcakova L."/>
            <person name="Stursova M."/>
            <person name="Spatafora J.W."/>
            <person name="Tedersoo L."/>
            <person name="Vaario L.-M."/>
            <person name="Yamada A."/>
            <person name="Yan M."/>
            <person name="Wang P."/>
            <person name="Xu J."/>
            <person name="Bruns T."/>
            <person name="Baldrian P."/>
            <person name="Vilgalys R."/>
            <person name="Henrissat B."/>
            <person name="Grigoriev I.V."/>
            <person name="Hibbett D."/>
            <person name="Nagy L.G."/>
            <person name="Martin F.M."/>
        </authorList>
    </citation>
    <scope>NUCLEOTIDE SEQUENCE</scope>
    <source>
        <strain evidence="1">BED1</strain>
    </source>
</reference>
<gene>
    <name evidence="1" type="ORF">L210DRAFT_3401335</name>
</gene>
<proteinExistence type="predicted"/>
<evidence type="ECO:0000313" key="2">
    <source>
        <dbReference type="Proteomes" id="UP001194468"/>
    </source>
</evidence>
<feature type="non-terminal residue" evidence="1">
    <location>
        <position position="1"/>
    </location>
</feature>
<dbReference type="Proteomes" id="UP001194468">
    <property type="component" value="Unassembled WGS sequence"/>
</dbReference>
<reference evidence="1" key="2">
    <citation type="journal article" date="2020" name="Nat. Commun.">
        <title>Large-scale genome sequencing of mycorrhizal fungi provides insights into the early evolution of symbiotic traits.</title>
        <authorList>
            <person name="Miyauchi S."/>
            <person name="Kiss E."/>
            <person name="Kuo A."/>
            <person name="Drula E."/>
            <person name="Kohler A."/>
            <person name="Sanchez-Garcia M."/>
            <person name="Morin E."/>
            <person name="Andreopoulos B."/>
            <person name="Barry K.W."/>
            <person name="Bonito G."/>
            <person name="Buee M."/>
            <person name="Carver A."/>
            <person name="Chen C."/>
            <person name="Cichocki N."/>
            <person name="Clum A."/>
            <person name="Culley D."/>
            <person name="Crous P.W."/>
            <person name="Fauchery L."/>
            <person name="Girlanda M."/>
            <person name="Hayes R.D."/>
            <person name="Keri Z."/>
            <person name="LaButti K."/>
            <person name="Lipzen A."/>
            <person name="Lombard V."/>
            <person name="Magnuson J."/>
            <person name="Maillard F."/>
            <person name="Murat C."/>
            <person name="Nolan M."/>
            <person name="Ohm R.A."/>
            <person name="Pangilinan J."/>
            <person name="Pereira M.F."/>
            <person name="Perotto S."/>
            <person name="Peter M."/>
            <person name="Pfister S."/>
            <person name="Riley R."/>
            <person name="Sitrit Y."/>
            <person name="Stielow J.B."/>
            <person name="Szollosi G."/>
            <person name="Zifcakova L."/>
            <person name="Stursova M."/>
            <person name="Spatafora J.W."/>
            <person name="Tedersoo L."/>
            <person name="Vaario L.M."/>
            <person name="Yamada A."/>
            <person name="Yan M."/>
            <person name="Wang P."/>
            <person name="Xu J."/>
            <person name="Bruns T."/>
            <person name="Baldrian P."/>
            <person name="Vilgalys R."/>
            <person name="Dunand C."/>
            <person name="Henrissat B."/>
            <person name="Grigoriev I.V."/>
            <person name="Hibbett D."/>
            <person name="Nagy L.G."/>
            <person name="Martin F.M."/>
        </authorList>
    </citation>
    <scope>NUCLEOTIDE SEQUENCE</scope>
    <source>
        <strain evidence="1">BED1</strain>
    </source>
</reference>
<evidence type="ECO:0000313" key="1">
    <source>
        <dbReference type="EMBL" id="KAF8440223.1"/>
    </source>
</evidence>
<dbReference type="EMBL" id="WHUW01000012">
    <property type="protein sequence ID" value="KAF8440223.1"/>
    <property type="molecule type" value="Genomic_DNA"/>
</dbReference>
<name>A0AAD4GF28_BOLED</name>
<organism evidence="1 2">
    <name type="scientific">Boletus edulis BED1</name>
    <dbReference type="NCBI Taxonomy" id="1328754"/>
    <lineage>
        <taxon>Eukaryota</taxon>
        <taxon>Fungi</taxon>
        <taxon>Dikarya</taxon>
        <taxon>Basidiomycota</taxon>
        <taxon>Agaricomycotina</taxon>
        <taxon>Agaricomycetes</taxon>
        <taxon>Agaricomycetidae</taxon>
        <taxon>Boletales</taxon>
        <taxon>Boletineae</taxon>
        <taxon>Boletaceae</taxon>
        <taxon>Boletoideae</taxon>
        <taxon>Boletus</taxon>
    </lineage>
</organism>
<comment type="caution">
    <text evidence="1">The sequence shown here is derived from an EMBL/GenBank/DDBJ whole genome shotgun (WGS) entry which is preliminary data.</text>
</comment>
<protein>
    <submittedName>
        <fullName evidence="1">Uncharacterized protein</fullName>
    </submittedName>
</protein>
<dbReference type="AlphaFoldDB" id="A0AAD4GF28"/>
<sequence length="66" mass="7914">TNMGKTNIIIGYNWLNQHNPDVDWWTGQILFNQCPHSCYNWRSTKPQTKFTPRWQSPLDHKILSKK</sequence>